<accession>A0A8J2YRN0</accession>
<dbReference type="Proteomes" id="UP000646365">
    <property type="component" value="Unassembled WGS sequence"/>
</dbReference>
<keyword evidence="4" id="KW-0238">DNA-binding</keyword>
<evidence type="ECO:0000256" key="2">
    <source>
        <dbReference type="ARBA" id="ARBA00022898"/>
    </source>
</evidence>
<dbReference type="CDD" id="cd00609">
    <property type="entry name" value="AAT_like"/>
    <property type="match status" value="1"/>
</dbReference>
<dbReference type="PANTHER" id="PTHR46577">
    <property type="entry name" value="HTH-TYPE TRANSCRIPTIONAL REGULATORY PROTEIN GABR"/>
    <property type="match status" value="1"/>
</dbReference>
<feature type="domain" description="HTH gntR-type" evidence="6">
    <location>
        <begin position="1"/>
        <end position="68"/>
    </location>
</feature>
<dbReference type="GO" id="GO:0003677">
    <property type="term" value="F:DNA binding"/>
    <property type="evidence" value="ECO:0007669"/>
    <property type="project" value="UniProtKB-KW"/>
</dbReference>
<dbReference type="GO" id="GO:0030170">
    <property type="term" value="F:pyridoxal phosphate binding"/>
    <property type="evidence" value="ECO:0007669"/>
    <property type="project" value="InterPro"/>
</dbReference>
<reference evidence="7" key="1">
    <citation type="journal article" date="2014" name="Int. J. Syst. Evol. Microbiol.">
        <title>Complete genome sequence of Corynebacterium casei LMG S-19264T (=DSM 44701T), isolated from a smear-ripened cheese.</title>
        <authorList>
            <consortium name="US DOE Joint Genome Institute (JGI-PGF)"/>
            <person name="Walter F."/>
            <person name="Albersmeier A."/>
            <person name="Kalinowski J."/>
            <person name="Ruckert C."/>
        </authorList>
    </citation>
    <scope>NUCLEOTIDE SEQUENCE</scope>
    <source>
        <strain evidence="7">CGMCC 1.15725</strain>
    </source>
</reference>
<comment type="caution">
    <text evidence="7">The sequence shown here is derived from an EMBL/GenBank/DDBJ whole genome shotgun (WGS) entry which is preliminary data.</text>
</comment>
<dbReference type="InterPro" id="IPR015421">
    <property type="entry name" value="PyrdxlP-dep_Trfase_major"/>
</dbReference>
<dbReference type="Pfam" id="PF00392">
    <property type="entry name" value="GntR"/>
    <property type="match status" value="1"/>
</dbReference>
<keyword evidence="2" id="KW-0663">Pyridoxal phosphate</keyword>
<dbReference type="PANTHER" id="PTHR46577:SF1">
    <property type="entry name" value="HTH-TYPE TRANSCRIPTIONAL REGULATORY PROTEIN GABR"/>
    <property type="match status" value="1"/>
</dbReference>
<keyword evidence="8" id="KW-1185">Reference proteome</keyword>
<protein>
    <submittedName>
        <fullName evidence="7">Putative HTH-type transcriptional regulator</fullName>
    </submittedName>
</protein>
<dbReference type="InterPro" id="IPR015424">
    <property type="entry name" value="PyrdxlP-dep_Trfase"/>
</dbReference>
<proteinExistence type="inferred from homology"/>
<dbReference type="SUPFAM" id="SSF46785">
    <property type="entry name" value="Winged helix' DNA-binding domain"/>
    <property type="match status" value="1"/>
</dbReference>
<dbReference type="GO" id="GO:0003700">
    <property type="term" value="F:DNA-binding transcription factor activity"/>
    <property type="evidence" value="ECO:0007669"/>
    <property type="project" value="InterPro"/>
</dbReference>
<evidence type="ECO:0000256" key="3">
    <source>
        <dbReference type="ARBA" id="ARBA00023015"/>
    </source>
</evidence>
<dbReference type="RefSeq" id="WP_189042904.1">
    <property type="nucleotide sequence ID" value="NZ_BMJQ01000002.1"/>
</dbReference>
<reference evidence="7" key="2">
    <citation type="submission" date="2020-09" db="EMBL/GenBank/DDBJ databases">
        <authorList>
            <person name="Sun Q."/>
            <person name="Zhou Y."/>
        </authorList>
    </citation>
    <scope>NUCLEOTIDE SEQUENCE</scope>
    <source>
        <strain evidence="7">CGMCC 1.15725</strain>
    </source>
</reference>
<dbReference type="InterPro" id="IPR000524">
    <property type="entry name" value="Tscrpt_reg_HTH_GntR"/>
</dbReference>
<dbReference type="Gene3D" id="3.40.640.10">
    <property type="entry name" value="Type I PLP-dependent aspartate aminotransferase-like (Major domain)"/>
    <property type="match status" value="1"/>
</dbReference>
<keyword evidence="5" id="KW-0804">Transcription</keyword>
<dbReference type="InterPro" id="IPR051446">
    <property type="entry name" value="HTH_trans_reg/aminotransferase"/>
</dbReference>
<evidence type="ECO:0000313" key="7">
    <source>
        <dbReference type="EMBL" id="GGF05485.1"/>
    </source>
</evidence>
<dbReference type="CDD" id="cd07377">
    <property type="entry name" value="WHTH_GntR"/>
    <property type="match status" value="1"/>
</dbReference>
<evidence type="ECO:0000256" key="1">
    <source>
        <dbReference type="ARBA" id="ARBA00005384"/>
    </source>
</evidence>
<dbReference type="SMART" id="SM00345">
    <property type="entry name" value="HTH_GNTR"/>
    <property type="match status" value="1"/>
</dbReference>
<dbReference type="InterPro" id="IPR004839">
    <property type="entry name" value="Aminotransferase_I/II_large"/>
</dbReference>
<dbReference type="PROSITE" id="PS50949">
    <property type="entry name" value="HTH_GNTR"/>
    <property type="match status" value="1"/>
</dbReference>
<gene>
    <name evidence="7" type="ORF">GCM10011611_08770</name>
</gene>
<dbReference type="EMBL" id="BMJQ01000002">
    <property type="protein sequence ID" value="GGF05485.1"/>
    <property type="molecule type" value="Genomic_DNA"/>
</dbReference>
<dbReference type="InterPro" id="IPR036388">
    <property type="entry name" value="WH-like_DNA-bd_sf"/>
</dbReference>
<keyword evidence="3" id="KW-0805">Transcription regulation</keyword>
<sequence>MKYLGIVEALEADVRAGRVRPGDRLPAQRAIADSLNVDLTTVTRAFNEARRRGLVDAQAGRGSFIREALGTDRAPGAAAGTPPIDLSMNIPPQPATANLRRAIADGLFGLMAGARGARHFQYQDSTGTEQDRAAGADWLERRLGPVPPSRMLVAAGAQSALFAICEAQFRPGDALAVGTVTYSGLRAVAAHKGIALKPLAMDAGGIMPDAFEAACRDGAPRALYVVPSIDNPTTATLPEDRRRQLIAIARRHHVTIIEDDPYWPLRPESPPSLAALAGDITWHIATLSKCATPALRVAYVVAPGGAQALRLAGVLRATTLMAPPLMAALASRWIADGVLDEIVTAIRAENVERQKIAAAVLGEASFAADPHGHHLWLHMPPSWQATDFAEHAGHLGVTLAPSTLFAVTAPSIEAVRLSLGVPDRAALEDALALVASLLAEPSLTTRAFV</sequence>
<evidence type="ECO:0000256" key="4">
    <source>
        <dbReference type="ARBA" id="ARBA00023125"/>
    </source>
</evidence>
<dbReference type="InterPro" id="IPR036390">
    <property type="entry name" value="WH_DNA-bd_sf"/>
</dbReference>
<dbReference type="Gene3D" id="1.10.10.10">
    <property type="entry name" value="Winged helix-like DNA-binding domain superfamily/Winged helix DNA-binding domain"/>
    <property type="match status" value="1"/>
</dbReference>
<comment type="similarity">
    <text evidence="1">In the C-terminal section; belongs to the class-I pyridoxal-phosphate-dependent aminotransferase family.</text>
</comment>
<evidence type="ECO:0000313" key="8">
    <source>
        <dbReference type="Proteomes" id="UP000646365"/>
    </source>
</evidence>
<evidence type="ECO:0000256" key="5">
    <source>
        <dbReference type="ARBA" id="ARBA00023163"/>
    </source>
</evidence>
<dbReference type="SUPFAM" id="SSF53383">
    <property type="entry name" value="PLP-dependent transferases"/>
    <property type="match status" value="1"/>
</dbReference>
<organism evidence="7 8">
    <name type="scientific">Aliidongia dinghuensis</name>
    <dbReference type="NCBI Taxonomy" id="1867774"/>
    <lineage>
        <taxon>Bacteria</taxon>
        <taxon>Pseudomonadati</taxon>
        <taxon>Pseudomonadota</taxon>
        <taxon>Alphaproteobacteria</taxon>
        <taxon>Rhodospirillales</taxon>
        <taxon>Dongiaceae</taxon>
        <taxon>Aliidongia</taxon>
    </lineage>
</organism>
<evidence type="ECO:0000259" key="6">
    <source>
        <dbReference type="PROSITE" id="PS50949"/>
    </source>
</evidence>
<dbReference type="AlphaFoldDB" id="A0A8J2YRN0"/>
<dbReference type="Pfam" id="PF00155">
    <property type="entry name" value="Aminotran_1_2"/>
    <property type="match status" value="1"/>
</dbReference>
<name>A0A8J2YRN0_9PROT</name>